<sequence>MVLSTMTMVTCTTTMVFIKMTNVDLSPTSRDDDVIIDISSSTTEEINREQLKLKFRLALIDDVDNKKTSEIKAKSDPDIPSSI</sequence>
<accession>A0A814I5J3</accession>
<dbReference type="AlphaFoldDB" id="A0A814I5J3"/>
<proteinExistence type="predicted"/>
<dbReference type="EMBL" id="CAJNOL010000594">
    <property type="protein sequence ID" value="CAF1130331.1"/>
    <property type="molecule type" value="Genomic_DNA"/>
</dbReference>
<comment type="caution">
    <text evidence="1">The sequence shown here is derived from an EMBL/GenBank/DDBJ whole genome shotgun (WGS) entry which is preliminary data.</text>
</comment>
<name>A0A814I5J3_9BILA</name>
<gene>
    <name evidence="2" type="ORF">JXQ802_LOCUS20667</name>
    <name evidence="3" type="ORF">JXQ802_LOCUS20950</name>
    <name evidence="1" type="ORF">PYM288_LOCUS15490</name>
</gene>
<evidence type="ECO:0000313" key="3">
    <source>
        <dbReference type="EMBL" id="CAF1135865.1"/>
    </source>
</evidence>
<evidence type="ECO:0000313" key="4">
    <source>
        <dbReference type="Proteomes" id="UP000663854"/>
    </source>
</evidence>
<dbReference type="Proteomes" id="UP000663870">
    <property type="component" value="Unassembled WGS sequence"/>
</dbReference>
<dbReference type="EMBL" id="CAJNOH010000373">
    <property type="protein sequence ID" value="CAF1018582.1"/>
    <property type="molecule type" value="Genomic_DNA"/>
</dbReference>
<dbReference type="EMBL" id="CAJNOL010000607">
    <property type="protein sequence ID" value="CAF1135865.1"/>
    <property type="molecule type" value="Genomic_DNA"/>
</dbReference>
<protein>
    <submittedName>
        <fullName evidence="1">Uncharacterized protein</fullName>
    </submittedName>
</protein>
<dbReference type="Proteomes" id="UP000663854">
    <property type="component" value="Unassembled WGS sequence"/>
</dbReference>
<organism evidence="1 4">
    <name type="scientific">Rotaria sordida</name>
    <dbReference type="NCBI Taxonomy" id="392033"/>
    <lineage>
        <taxon>Eukaryota</taxon>
        <taxon>Metazoa</taxon>
        <taxon>Spiralia</taxon>
        <taxon>Gnathifera</taxon>
        <taxon>Rotifera</taxon>
        <taxon>Eurotatoria</taxon>
        <taxon>Bdelloidea</taxon>
        <taxon>Philodinida</taxon>
        <taxon>Philodinidae</taxon>
        <taxon>Rotaria</taxon>
    </lineage>
</organism>
<evidence type="ECO:0000313" key="2">
    <source>
        <dbReference type="EMBL" id="CAF1130331.1"/>
    </source>
</evidence>
<evidence type="ECO:0000313" key="5">
    <source>
        <dbReference type="Proteomes" id="UP000663870"/>
    </source>
</evidence>
<keyword evidence="5" id="KW-1185">Reference proteome</keyword>
<reference evidence="1" key="1">
    <citation type="submission" date="2021-02" db="EMBL/GenBank/DDBJ databases">
        <authorList>
            <person name="Nowell W R."/>
        </authorList>
    </citation>
    <scope>NUCLEOTIDE SEQUENCE</scope>
</reference>
<evidence type="ECO:0000313" key="1">
    <source>
        <dbReference type="EMBL" id="CAF1018582.1"/>
    </source>
</evidence>